<proteinExistence type="predicted"/>
<evidence type="ECO:0000313" key="2">
    <source>
        <dbReference type="Proteomes" id="UP000027647"/>
    </source>
</evidence>
<evidence type="ECO:0000313" key="1">
    <source>
        <dbReference type="EMBL" id="KEO88597.1"/>
    </source>
</evidence>
<name>A0A074MSM3_ERYLO</name>
<dbReference type="Proteomes" id="UP000027647">
    <property type="component" value="Unassembled WGS sequence"/>
</dbReference>
<reference evidence="1 2" key="1">
    <citation type="submission" date="2014-04" db="EMBL/GenBank/DDBJ databases">
        <title>A comprehensive comparison of genomes of Erythrobacter spp. strains.</title>
        <authorList>
            <person name="Zheng Q."/>
        </authorList>
    </citation>
    <scope>NUCLEOTIDE SEQUENCE [LARGE SCALE GENOMIC DNA]</scope>
    <source>
        <strain evidence="1 2">DSM 6997</strain>
    </source>
</reference>
<keyword evidence="2" id="KW-1185">Reference proteome</keyword>
<dbReference type="AlphaFoldDB" id="A0A074MSM3"/>
<dbReference type="OrthoDB" id="7428103at2"/>
<dbReference type="STRING" id="1044.EH31_16715"/>
<dbReference type="eggNOG" id="ENOG5034305">
    <property type="taxonomic scope" value="Bacteria"/>
</dbReference>
<organism evidence="1 2">
    <name type="scientific">Erythrobacter longus</name>
    <dbReference type="NCBI Taxonomy" id="1044"/>
    <lineage>
        <taxon>Bacteria</taxon>
        <taxon>Pseudomonadati</taxon>
        <taxon>Pseudomonadota</taxon>
        <taxon>Alphaproteobacteria</taxon>
        <taxon>Sphingomonadales</taxon>
        <taxon>Erythrobacteraceae</taxon>
        <taxon>Erythrobacter/Porphyrobacter group</taxon>
        <taxon>Erythrobacter</taxon>
    </lineage>
</organism>
<gene>
    <name evidence="1" type="ORF">EH31_16715</name>
</gene>
<protein>
    <recommendedName>
        <fullName evidence="3">DUF4136 domain-containing protein</fullName>
    </recommendedName>
</protein>
<evidence type="ECO:0008006" key="3">
    <source>
        <dbReference type="Google" id="ProtNLM"/>
    </source>
</evidence>
<accession>A0A074MSM3</accession>
<dbReference type="EMBL" id="JMIW01000009">
    <property type="protein sequence ID" value="KEO88597.1"/>
    <property type="molecule type" value="Genomic_DNA"/>
</dbReference>
<sequence>MKAKILQTRKALPALLLGLSLPLTLGACVGTAYSGPVEVTRFISDNRASIGQGPIAITFPEEMNNLRAKEAFYDAVAAQLVGLGYAIALDEAPGMQTARVTTKRSPLAPASSRGPVSVGVGGQTGGFGSGVGVGIGIDLGGNSSRPNALSELSVRISDANGNSLWEGRAQQAISINSPYAEVEASAAALAAALFKDFPGGNGETVSIDVDELQEQE</sequence>
<dbReference type="PROSITE" id="PS51257">
    <property type="entry name" value="PROKAR_LIPOPROTEIN"/>
    <property type="match status" value="1"/>
</dbReference>
<comment type="caution">
    <text evidence="1">The sequence shown here is derived from an EMBL/GenBank/DDBJ whole genome shotgun (WGS) entry which is preliminary data.</text>
</comment>